<dbReference type="AlphaFoldDB" id="B9ADK3"/>
<sequence>MVIALLLFSFIYNSTQPDNKSSLNVISADEKVQEGSNYPYQAHIIYNGTWSGKVGDPNYIREVSGRGDESYNLDCAPWDKVTMVIEKSDGSSNELKIELLKNGNVVAENSTTSSTGSVVINYNY</sequence>
<evidence type="ECO:0000313" key="1">
    <source>
        <dbReference type="EMBL" id="EEE41543.1"/>
    </source>
</evidence>
<dbReference type="EMBL" id="ABYW01000005">
    <property type="protein sequence ID" value="EEE41543.1"/>
    <property type="molecule type" value="Genomic_DNA"/>
</dbReference>
<proteinExistence type="predicted"/>
<protein>
    <submittedName>
        <fullName evidence="1">Uncharacterized protein</fullName>
    </submittedName>
</protein>
<reference evidence="1 2" key="1">
    <citation type="submission" date="2008-10" db="EMBL/GenBank/DDBJ databases">
        <authorList>
            <person name="Fulton L."/>
            <person name="Clifton S."/>
            <person name="Fulton B."/>
            <person name="Xu J."/>
            <person name="Minx P."/>
            <person name="Pepin K.H."/>
            <person name="Johnson M."/>
            <person name="Bhonagiri V."/>
            <person name="Nash W.E."/>
            <person name="Mardis E.R."/>
            <person name="Wilson R.K."/>
        </authorList>
    </citation>
    <scope>NUCLEOTIDE SEQUENCE [LARGE SCALE GENOMIC DNA]</scope>
    <source>
        <strain evidence="1 2">DSM 2375</strain>
    </source>
</reference>
<accession>B9ADK3</accession>
<reference evidence="1 2" key="2">
    <citation type="submission" date="2008-11" db="EMBL/GenBank/DDBJ databases">
        <title>Draft genome sequence of Methanobrevibacter smithii (DSM 2375).</title>
        <authorList>
            <person name="Sudarsanam P."/>
            <person name="Ley R."/>
            <person name="Guruge J."/>
            <person name="Turnbaugh P.J."/>
            <person name="Mahowald M."/>
            <person name="Liep D."/>
            <person name="Gordon J."/>
        </authorList>
    </citation>
    <scope>NUCLEOTIDE SEQUENCE [LARGE SCALE GENOMIC DNA]</scope>
    <source>
        <strain evidence="1 2">DSM 2375</strain>
    </source>
</reference>
<comment type="caution">
    <text evidence="1">The sequence shown here is derived from an EMBL/GenBank/DDBJ whole genome shotgun (WGS) entry which is preliminary data.</text>
</comment>
<name>B9ADK3_METSM</name>
<gene>
    <name evidence="1" type="ORF">METSMIALI_00426</name>
</gene>
<dbReference type="Proteomes" id="UP000003489">
    <property type="component" value="Unassembled WGS sequence"/>
</dbReference>
<dbReference type="HOGENOM" id="CLU_1998785_0_0_2"/>
<dbReference type="PATRIC" id="fig|483214.13.peg.411"/>
<evidence type="ECO:0000313" key="2">
    <source>
        <dbReference type="Proteomes" id="UP000003489"/>
    </source>
</evidence>
<organism evidence="1 2">
    <name type="scientific">Methanobrevibacter smithii DSM 2375</name>
    <dbReference type="NCBI Taxonomy" id="483214"/>
    <lineage>
        <taxon>Archaea</taxon>
        <taxon>Methanobacteriati</taxon>
        <taxon>Methanobacteriota</taxon>
        <taxon>Methanomada group</taxon>
        <taxon>Methanobacteria</taxon>
        <taxon>Methanobacteriales</taxon>
        <taxon>Methanobacteriaceae</taxon>
        <taxon>Methanobrevibacter</taxon>
    </lineage>
</organism>